<proteinExistence type="predicted"/>
<keyword evidence="2" id="KW-1185">Reference proteome</keyword>
<name>A0A5N5DUK6_9PEZI</name>
<reference evidence="1 2" key="1">
    <citation type="journal article" date="2019" name="Sci. Rep.">
        <title>A multi-omics analysis of the grapevine pathogen Lasiodiplodia theobromae reveals that temperature affects the expression of virulence- and pathogenicity-related genes.</title>
        <authorList>
            <person name="Felix C."/>
            <person name="Meneses R."/>
            <person name="Goncalves M.F.M."/>
            <person name="Tilleman L."/>
            <person name="Duarte A.S."/>
            <person name="Jorrin-Novo J.V."/>
            <person name="Van de Peer Y."/>
            <person name="Deforce D."/>
            <person name="Van Nieuwerburgh F."/>
            <person name="Esteves A.C."/>
            <person name="Alves A."/>
        </authorList>
    </citation>
    <scope>NUCLEOTIDE SEQUENCE [LARGE SCALE GENOMIC DNA]</scope>
    <source>
        <strain evidence="1 2">LA-SOL3</strain>
    </source>
</reference>
<dbReference type="Proteomes" id="UP000325902">
    <property type="component" value="Unassembled WGS sequence"/>
</dbReference>
<comment type="caution">
    <text evidence="1">The sequence shown here is derived from an EMBL/GenBank/DDBJ whole genome shotgun (WGS) entry which is preliminary data.</text>
</comment>
<evidence type="ECO:0000313" key="1">
    <source>
        <dbReference type="EMBL" id="KAB2580632.1"/>
    </source>
</evidence>
<evidence type="ECO:0000313" key="2">
    <source>
        <dbReference type="Proteomes" id="UP000325902"/>
    </source>
</evidence>
<sequence>MCQLCQLTTISKRDRWPKPLEPALSSLRDTIKHAHPEAEAYRNTTTTTTEATKNDLRTKLKKTTVLIRTNLDLLDKERDEWWKARAQLRRQLTEAGDEEKLKTLQLINNGVTDMMRDMRARLGVWVRWSLEVKGEELEVEP</sequence>
<dbReference type="AlphaFoldDB" id="A0A5N5DUK6"/>
<gene>
    <name evidence="1" type="ORF">DBV05_g833</name>
</gene>
<accession>A0A5N5DUK6</accession>
<protein>
    <submittedName>
        <fullName evidence="1">Uncharacterized protein</fullName>
    </submittedName>
</protein>
<dbReference type="OrthoDB" id="3916944at2759"/>
<organism evidence="1 2">
    <name type="scientific">Lasiodiplodia theobromae</name>
    <dbReference type="NCBI Taxonomy" id="45133"/>
    <lineage>
        <taxon>Eukaryota</taxon>
        <taxon>Fungi</taxon>
        <taxon>Dikarya</taxon>
        <taxon>Ascomycota</taxon>
        <taxon>Pezizomycotina</taxon>
        <taxon>Dothideomycetes</taxon>
        <taxon>Dothideomycetes incertae sedis</taxon>
        <taxon>Botryosphaeriales</taxon>
        <taxon>Botryosphaeriaceae</taxon>
        <taxon>Lasiodiplodia</taxon>
    </lineage>
</organism>
<dbReference type="EMBL" id="VCHE01000003">
    <property type="protein sequence ID" value="KAB2580632.1"/>
    <property type="molecule type" value="Genomic_DNA"/>
</dbReference>